<gene>
    <name evidence="1" type="ORF">HMPREF9443_01086</name>
</gene>
<evidence type="ECO:0000313" key="1">
    <source>
        <dbReference type="EMBL" id="EFY04908.1"/>
    </source>
</evidence>
<dbReference type="EMBL" id="AEVN01000044">
    <property type="protein sequence ID" value="EFY04908.1"/>
    <property type="molecule type" value="Genomic_DNA"/>
</dbReference>
<organism evidence="1 2">
    <name type="scientific">Phascolarctobacterium succinatutens YIT 12067</name>
    <dbReference type="NCBI Taxonomy" id="626939"/>
    <lineage>
        <taxon>Bacteria</taxon>
        <taxon>Bacillati</taxon>
        <taxon>Bacillota</taxon>
        <taxon>Negativicutes</taxon>
        <taxon>Acidaminococcales</taxon>
        <taxon>Acidaminococcaceae</taxon>
        <taxon>Phascolarctobacterium</taxon>
    </lineage>
</organism>
<dbReference type="AlphaFoldDB" id="E8LE09"/>
<protein>
    <submittedName>
        <fullName evidence="1">Uncharacterized protein</fullName>
    </submittedName>
</protein>
<keyword evidence="2" id="KW-1185">Reference proteome</keyword>
<reference evidence="1 2" key="1">
    <citation type="submission" date="2011-01" db="EMBL/GenBank/DDBJ databases">
        <authorList>
            <person name="Weinstock G."/>
            <person name="Sodergren E."/>
            <person name="Clifton S."/>
            <person name="Fulton L."/>
            <person name="Fulton B."/>
            <person name="Courtney L."/>
            <person name="Fronick C."/>
            <person name="Harrison M."/>
            <person name="Strong C."/>
            <person name="Farmer C."/>
            <person name="Delahaunty K."/>
            <person name="Markovic C."/>
            <person name="Hall O."/>
            <person name="Minx P."/>
            <person name="Tomlinson C."/>
            <person name="Mitreva M."/>
            <person name="Hou S."/>
            <person name="Chen J."/>
            <person name="Wollam A."/>
            <person name="Pepin K.H."/>
            <person name="Johnson M."/>
            <person name="Bhonagiri V."/>
            <person name="Zhang X."/>
            <person name="Suruliraj S."/>
            <person name="Warren W."/>
            <person name="Chinwalla A."/>
            <person name="Mardis E.R."/>
            <person name="Wilson R.K."/>
        </authorList>
    </citation>
    <scope>NUCLEOTIDE SEQUENCE [LARGE SCALE GENOMIC DNA]</scope>
    <source>
        <strain evidence="1 2">YIT 12067</strain>
    </source>
</reference>
<comment type="caution">
    <text evidence="1">The sequence shown here is derived from an EMBL/GenBank/DDBJ whole genome shotgun (WGS) entry which is preliminary data.</text>
</comment>
<sequence length="61" mass="6876">MQISYPMLVFCNALTGADKTAEQIGFKAIIKYNKLDLFMLLPLCKSIMKQEGSRKGALYET</sequence>
<evidence type="ECO:0000313" key="2">
    <source>
        <dbReference type="Proteomes" id="UP000004923"/>
    </source>
</evidence>
<dbReference type="Proteomes" id="UP000004923">
    <property type="component" value="Unassembled WGS sequence"/>
</dbReference>
<accession>E8LE09</accession>
<proteinExistence type="predicted"/>
<dbReference type="HOGENOM" id="CLU_2918657_0_0_9"/>
<name>E8LE09_9FIRM</name>